<reference evidence="1 2" key="1">
    <citation type="submission" date="2020-02" db="EMBL/GenBank/DDBJ databases">
        <authorList>
            <person name="Ferguson B K."/>
        </authorList>
    </citation>
    <scope>NUCLEOTIDE SEQUENCE [LARGE SCALE GENOMIC DNA]</scope>
</reference>
<evidence type="ECO:0000313" key="2">
    <source>
        <dbReference type="Proteomes" id="UP000479000"/>
    </source>
</evidence>
<gene>
    <name evidence="1" type="ORF">NTEN_LOCUS6806</name>
</gene>
<dbReference type="EMBL" id="CADCXU010010323">
    <property type="protein sequence ID" value="CAB0001019.1"/>
    <property type="molecule type" value="Genomic_DNA"/>
</dbReference>
<sequence>MSGAWCEDHRNFVFACVVFCTKLVKIRFEEVRFEFDPGVYHLWNDLEDEKVTLWGPQTPPWVCCCKVNNLRRSLAAYLPIIPRTDTRPHDIR</sequence>
<evidence type="ECO:0000313" key="1">
    <source>
        <dbReference type="EMBL" id="CAB0001019.1"/>
    </source>
</evidence>
<protein>
    <submittedName>
        <fullName evidence="1">Uncharacterized protein</fullName>
    </submittedName>
</protein>
<dbReference type="Proteomes" id="UP000479000">
    <property type="component" value="Unassembled WGS sequence"/>
</dbReference>
<name>A0A6H5GGA1_9HEMI</name>
<keyword evidence="2" id="KW-1185">Reference proteome</keyword>
<dbReference type="AlphaFoldDB" id="A0A6H5GGA1"/>
<proteinExistence type="predicted"/>
<accession>A0A6H5GGA1</accession>
<organism evidence="1 2">
    <name type="scientific">Nesidiocoris tenuis</name>
    <dbReference type="NCBI Taxonomy" id="355587"/>
    <lineage>
        <taxon>Eukaryota</taxon>
        <taxon>Metazoa</taxon>
        <taxon>Ecdysozoa</taxon>
        <taxon>Arthropoda</taxon>
        <taxon>Hexapoda</taxon>
        <taxon>Insecta</taxon>
        <taxon>Pterygota</taxon>
        <taxon>Neoptera</taxon>
        <taxon>Paraneoptera</taxon>
        <taxon>Hemiptera</taxon>
        <taxon>Heteroptera</taxon>
        <taxon>Panheteroptera</taxon>
        <taxon>Cimicomorpha</taxon>
        <taxon>Miridae</taxon>
        <taxon>Dicyphina</taxon>
        <taxon>Nesidiocoris</taxon>
    </lineage>
</organism>